<feature type="compositionally biased region" description="Basic and acidic residues" evidence="2">
    <location>
        <begin position="204"/>
        <end position="223"/>
    </location>
</feature>
<organism evidence="3 4">
    <name type="scientific">Erpetoichthys calabaricus</name>
    <name type="common">Rope fish</name>
    <name type="synonym">Calamoichthys calabaricus</name>
    <dbReference type="NCBI Taxonomy" id="27687"/>
    <lineage>
        <taxon>Eukaryota</taxon>
        <taxon>Metazoa</taxon>
        <taxon>Chordata</taxon>
        <taxon>Craniata</taxon>
        <taxon>Vertebrata</taxon>
        <taxon>Euteleostomi</taxon>
        <taxon>Actinopterygii</taxon>
        <taxon>Polypteriformes</taxon>
        <taxon>Polypteridae</taxon>
        <taxon>Erpetoichthys</taxon>
    </lineage>
</organism>
<feature type="region of interest" description="Disordered" evidence="2">
    <location>
        <begin position="623"/>
        <end position="651"/>
    </location>
</feature>
<gene>
    <name evidence="3" type="primary">BCLAF3</name>
</gene>
<dbReference type="GO" id="GO:0003712">
    <property type="term" value="F:transcription coregulator activity"/>
    <property type="evidence" value="ECO:0007669"/>
    <property type="project" value="TreeGrafter"/>
</dbReference>
<feature type="compositionally biased region" description="Basic and acidic residues" evidence="2">
    <location>
        <begin position="642"/>
        <end position="651"/>
    </location>
</feature>
<dbReference type="AlphaFoldDB" id="A0A8C4S1N5"/>
<dbReference type="GO" id="GO:0045944">
    <property type="term" value="P:positive regulation of transcription by RNA polymerase II"/>
    <property type="evidence" value="ECO:0007669"/>
    <property type="project" value="TreeGrafter"/>
</dbReference>
<proteinExistence type="inferred from homology"/>
<feature type="compositionally biased region" description="Polar residues" evidence="2">
    <location>
        <begin position="194"/>
        <end position="203"/>
    </location>
</feature>
<reference evidence="3" key="1">
    <citation type="submission" date="2021-06" db="EMBL/GenBank/DDBJ databases">
        <authorList>
            <consortium name="Wellcome Sanger Institute Data Sharing"/>
        </authorList>
    </citation>
    <scope>NUCLEOTIDE SEQUENCE [LARGE SCALE GENOMIC DNA]</scope>
</reference>
<feature type="compositionally biased region" description="Basic and acidic residues" evidence="2">
    <location>
        <begin position="53"/>
        <end position="79"/>
    </location>
</feature>
<dbReference type="GeneTree" id="ENSGT00950000183163"/>
<feature type="compositionally biased region" description="Basic and acidic residues" evidence="2">
    <location>
        <begin position="164"/>
        <end position="189"/>
    </location>
</feature>
<feature type="compositionally biased region" description="Basic and acidic residues" evidence="2">
    <location>
        <begin position="573"/>
        <end position="610"/>
    </location>
</feature>
<dbReference type="Ensembl" id="ENSECRT00000010552.1">
    <property type="protein sequence ID" value="ENSECRP00000010382.1"/>
    <property type="gene ID" value="ENSECRG00000006913.1"/>
</dbReference>
<protein>
    <submittedName>
        <fullName evidence="3">BCLAF1 and THRAP3 family member 3</fullName>
    </submittedName>
</protein>
<dbReference type="GO" id="GO:0016592">
    <property type="term" value="C:mediator complex"/>
    <property type="evidence" value="ECO:0007669"/>
    <property type="project" value="TreeGrafter"/>
</dbReference>
<keyword evidence="4" id="KW-1185">Reference proteome</keyword>
<reference evidence="3" key="2">
    <citation type="submission" date="2025-08" db="UniProtKB">
        <authorList>
            <consortium name="Ensembl"/>
        </authorList>
    </citation>
    <scope>IDENTIFICATION</scope>
</reference>
<feature type="compositionally biased region" description="Basic and acidic residues" evidence="2">
    <location>
        <begin position="143"/>
        <end position="154"/>
    </location>
</feature>
<reference evidence="3" key="3">
    <citation type="submission" date="2025-09" db="UniProtKB">
        <authorList>
            <consortium name="Ensembl"/>
        </authorList>
    </citation>
    <scope>IDENTIFICATION</scope>
</reference>
<feature type="region of interest" description="Disordered" evidence="2">
    <location>
        <begin position="296"/>
        <end position="373"/>
    </location>
</feature>
<feature type="compositionally biased region" description="Basic and acidic residues" evidence="2">
    <location>
        <begin position="232"/>
        <end position="253"/>
    </location>
</feature>
<dbReference type="PANTHER" id="PTHR15268">
    <property type="entry name" value="THRAP3/BCLAF1"/>
    <property type="match status" value="1"/>
</dbReference>
<sequence length="651" mass="76621">MARPSAPRYKYRSTSPSYRRSPEPYEKQSFAPHYNEDFRDYKRGPGKHSQWKYSEKDKDFEENNSRIHHHDNGRQKYIDYRQPLPNAKRMQSDSFHGYSNHRKPTTTETFHTSNSRRPPSPDRPRSRGLYEPNKYPEEMPSDGYERQHYEDKTHKPNRMKSPRHFKDGGKDKPYDRSLREEKWQDRKDCAPSWSRESFSVSPRRSSEEFHGRSSYEERNRKESFQPGYPVERGFRDQGHSREMERYQQEEAPRRSPKWKRNHSPPPFVNDMPEDFSREDHRPVDRGYYEEEVTGNLTFNYAHKHPSRHSPGNYQHPKSYPRQEEDYALSSRDKEGSHFSSGKIHSAADRHPGSAVNQDKTFYGSPSRPRKADVDLRPQASELVSREKFRNDSGMSKGNYEESFKEKRFLRSELHYSGVQKPYKSNSFLESTRGETLTIKVDMKHTLSNYSSNSHTTERQLSQDLVAVSRRGLDFQPLLKQSGSLGQSVRHSHTGDFAQEIISLVHQVKESYFKTENVTLNDRFSNIQEFHSDLPHEERPPLAPKINRRIDLSLSDLKMKKVKKTGPSQANSRVAEDPNDLRHDIERRRKERLQDTEEHNFAPEHLPEGDHFTGRFKKSSNFMRGQHGDEHFPDKAILPTFQKGKEADDHQI</sequence>
<name>A0A8C4S1N5_ERPCA</name>
<dbReference type="Pfam" id="PF15440">
    <property type="entry name" value="THRAP3_BCLAF1"/>
    <property type="match status" value="1"/>
</dbReference>
<evidence type="ECO:0000313" key="3">
    <source>
        <dbReference type="Ensembl" id="ENSECRP00000010382.1"/>
    </source>
</evidence>
<dbReference type="GO" id="GO:0003677">
    <property type="term" value="F:DNA binding"/>
    <property type="evidence" value="ECO:0007669"/>
    <property type="project" value="TreeGrafter"/>
</dbReference>
<dbReference type="PANTHER" id="PTHR15268:SF17">
    <property type="entry name" value="BCLAF1 AND THRAP3 FAMILY MEMBER 3"/>
    <property type="match status" value="1"/>
</dbReference>
<evidence type="ECO:0000313" key="4">
    <source>
        <dbReference type="Proteomes" id="UP000694620"/>
    </source>
</evidence>
<dbReference type="Proteomes" id="UP000694620">
    <property type="component" value="Chromosome 4"/>
</dbReference>
<evidence type="ECO:0000256" key="1">
    <source>
        <dbReference type="ARBA" id="ARBA00006481"/>
    </source>
</evidence>
<dbReference type="InterPro" id="IPR029199">
    <property type="entry name" value="THRAP3_BCLAF1"/>
</dbReference>
<evidence type="ECO:0000256" key="2">
    <source>
        <dbReference type="SAM" id="MobiDB-lite"/>
    </source>
</evidence>
<comment type="similarity">
    <text evidence="1">Belongs to the BCLAF1/THRAP3 family.</text>
</comment>
<feature type="region of interest" description="Disordered" evidence="2">
    <location>
        <begin position="1"/>
        <end position="280"/>
    </location>
</feature>
<feature type="compositionally biased region" description="Basic and acidic residues" evidence="2">
    <location>
        <begin position="34"/>
        <end position="43"/>
    </location>
</feature>
<feature type="region of interest" description="Disordered" evidence="2">
    <location>
        <begin position="560"/>
        <end position="610"/>
    </location>
</feature>
<accession>A0A8C4S1N5</accession>
<feature type="compositionally biased region" description="Basic and acidic residues" evidence="2">
    <location>
        <begin position="320"/>
        <end position="336"/>
    </location>
</feature>